<gene>
    <name evidence="1" type="ORF">CEXT_158941</name>
</gene>
<keyword evidence="2" id="KW-1185">Reference proteome</keyword>
<sequence>MQYLFHSIYYSTNDSRAKSTEATAAAAKPSTPLQVRYEDHAWNASYGGRKVWSYILEPEMPKGPVPIVPLVSNKGRKKNKIKKWPGHESWALFNH</sequence>
<dbReference type="Proteomes" id="UP001054945">
    <property type="component" value="Unassembled WGS sequence"/>
</dbReference>
<proteinExistence type="predicted"/>
<dbReference type="AlphaFoldDB" id="A0AAV4XLE9"/>
<dbReference type="EMBL" id="BPLR01000582">
    <property type="protein sequence ID" value="GIY95816.1"/>
    <property type="molecule type" value="Genomic_DNA"/>
</dbReference>
<organism evidence="1 2">
    <name type="scientific">Caerostris extrusa</name>
    <name type="common">Bark spider</name>
    <name type="synonym">Caerostris bankana</name>
    <dbReference type="NCBI Taxonomy" id="172846"/>
    <lineage>
        <taxon>Eukaryota</taxon>
        <taxon>Metazoa</taxon>
        <taxon>Ecdysozoa</taxon>
        <taxon>Arthropoda</taxon>
        <taxon>Chelicerata</taxon>
        <taxon>Arachnida</taxon>
        <taxon>Araneae</taxon>
        <taxon>Araneomorphae</taxon>
        <taxon>Entelegynae</taxon>
        <taxon>Araneoidea</taxon>
        <taxon>Araneidae</taxon>
        <taxon>Caerostris</taxon>
    </lineage>
</organism>
<evidence type="ECO:0000313" key="1">
    <source>
        <dbReference type="EMBL" id="GIY95816.1"/>
    </source>
</evidence>
<evidence type="ECO:0000313" key="2">
    <source>
        <dbReference type="Proteomes" id="UP001054945"/>
    </source>
</evidence>
<comment type="caution">
    <text evidence="1">The sequence shown here is derived from an EMBL/GenBank/DDBJ whole genome shotgun (WGS) entry which is preliminary data.</text>
</comment>
<reference evidence="1 2" key="1">
    <citation type="submission" date="2021-06" db="EMBL/GenBank/DDBJ databases">
        <title>Caerostris extrusa draft genome.</title>
        <authorList>
            <person name="Kono N."/>
            <person name="Arakawa K."/>
        </authorList>
    </citation>
    <scope>NUCLEOTIDE SEQUENCE [LARGE SCALE GENOMIC DNA]</scope>
</reference>
<protein>
    <submittedName>
        <fullName evidence="1">Uncharacterized protein</fullName>
    </submittedName>
</protein>
<accession>A0AAV4XLE9</accession>
<name>A0AAV4XLE9_CAEEX</name>